<dbReference type="EMBL" id="VOGC01000006">
    <property type="protein sequence ID" value="MQN01731.1"/>
    <property type="molecule type" value="Genomic_DNA"/>
</dbReference>
<dbReference type="AlphaFoldDB" id="A0A6N7J185"/>
<proteinExistence type="predicted"/>
<evidence type="ECO:0000313" key="2">
    <source>
        <dbReference type="EMBL" id="MQN01731.1"/>
    </source>
</evidence>
<evidence type="ECO:0000313" key="3">
    <source>
        <dbReference type="Proteomes" id="UP000460257"/>
    </source>
</evidence>
<name>A0A6N7J185_9FIRM</name>
<feature type="compositionally biased region" description="Basic and acidic residues" evidence="1">
    <location>
        <begin position="37"/>
        <end position="49"/>
    </location>
</feature>
<accession>A0A6N7J185</accession>
<gene>
    <name evidence="2" type="ORF">FRC54_07410</name>
</gene>
<sequence length="73" mass="8391">MKSAEENKAKQDSENKDPHERTTTEAPKALLQRKKIDKTESPEAADKDVNSGTLKSMRHVHPHTYVIHRIFHC</sequence>
<organism evidence="2 3">
    <name type="scientific">Candidatus Weimeria bifida</name>
    <dbReference type="NCBI Taxonomy" id="2599074"/>
    <lineage>
        <taxon>Bacteria</taxon>
        <taxon>Bacillati</taxon>
        <taxon>Bacillota</taxon>
        <taxon>Clostridia</taxon>
        <taxon>Lachnospirales</taxon>
        <taxon>Lachnospiraceae</taxon>
        <taxon>Candidatus Weimeria</taxon>
    </lineage>
</organism>
<evidence type="ECO:0000256" key="1">
    <source>
        <dbReference type="SAM" id="MobiDB-lite"/>
    </source>
</evidence>
<dbReference type="Proteomes" id="UP000460257">
    <property type="component" value="Unassembled WGS sequence"/>
</dbReference>
<protein>
    <submittedName>
        <fullName evidence="2">Uncharacterized protein</fullName>
    </submittedName>
</protein>
<reference evidence="2" key="1">
    <citation type="journal article" date="2020" name="Appl. Environ. Microbiol.">
        <title>Medium-Chain Fatty Acid Synthesis by 'Candidatus Weimeria bifida' gen. nov., sp. nov., and 'Candidatus Pseudoramibacter fermentans' sp. nov.</title>
        <authorList>
            <person name="Scarborough M.J."/>
            <person name="Myers K.S."/>
            <person name="Donohue T.J."/>
            <person name="Noguera D.R."/>
        </authorList>
    </citation>
    <scope>NUCLEOTIDE SEQUENCE</scope>
    <source>
        <strain evidence="2">LCO1.1</strain>
    </source>
</reference>
<comment type="caution">
    <text evidence="2">The sequence shown here is derived from an EMBL/GenBank/DDBJ whole genome shotgun (WGS) entry which is preliminary data.</text>
</comment>
<feature type="region of interest" description="Disordered" evidence="1">
    <location>
        <begin position="1"/>
        <end position="55"/>
    </location>
</feature>
<keyword evidence="3" id="KW-1185">Reference proteome</keyword>
<feature type="compositionally biased region" description="Basic and acidic residues" evidence="1">
    <location>
        <begin position="1"/>
        <end position="23"/>
    </location>
</feature>